<dbReference type="Gene3D" id="3.80.10.10">
    <property type="entry name" value="Ribonuclease Inhibitor"/>
    <property type="match status" value="1"/>
</dbReference>
<accession>A0A1I7XLQ0</accession>
<dbReference type="GO" id="GO:0031146">
    <property type="term" value="P:SCF-dependent proteasomal ubiquitin-dependent protein catabolic process"/>
    <property type="evidence" value="ECO:0007669"/>
    <property type="project" value="TreeGrafter"/>
</dbReference>
<organism evidence="3 4">
    <name type="scientific">Heterorhabditis bacteriophora</name>
    <name type="common">Entomopathogenic nematode worm</name>
    <dbReference type="NCBI Taxonomy" id="37862"/>
    <lineage>
        <taxon>Eukaryota</taxon>
        <taxon>Metazoa</taxon>
        <taxon>Ecdysozoa</taxon>
        <taxon>Nematoda</taxon>
        <taxon>Chromadorea</taxon>
        <taxon>Rhabditida</taxon>
        <taxon>Rhabditina</taxon>
        <taxon>Rhabditomorpha</taxon>
        <taxon>Strongyloidea</taxon>
        <taxon>Heterorhabditidae</taxon>
        <taxon>Heterorhabditis</taxon>
    </lineage>
</organism>
<dbReference type="InterPro" id="IPR001810">
    <property type="entry name" value="F-box_dom"/>
</dbReference>
<name>A0A1I7XLQ0_HETBA</name>
<evidence type="ECO:0000313" key="3">
    <source>
        <dbReference type="Proteomes" id="UP000095283"/>
    </source>
</evidence>
<sequence length="382" mass="44323">METLNIDCLSQIFLNLDFVERVRLEQVCPMFYYVLQHRSAFSDNAKLDISKFLINTTAEYYQQIYQYYLTELLLNLKTSHWKRPVGWKSNVDKKYLEIGGAHSFPSEVFLDFLQEQKNLEEFDAAPIPVLDEDIIVALGQLPKLYHLSIGYSYNADLRFDPLSGLTTLKSLKLQTVAGITEMSLRLILSFMHHLESLSISNCGNILDYSSLELCTNIHTLEIKDTMQLANEDIFTLCTYGKLKRLVLSNCFNLSTRGVNTALMRCQLKELTVNKCSRVTDEMMYTLASTQRELEMISIQGCSSITRYKTTYALTLKRVYRRFLIKCYLCSLQRLVMYIFDTSVSIHLEYEVNNLILLRLVHTDIEKIKFEYPKLALREPSLV</sequence>
<evidence type="ECO:0000313" key="4">
    <source>
        <dbReference type="WBParaSite" id="Hba_18461"/>
    </source>
</evidence>
<dbReference type="InterPro" id="IPR036047">
    <property type="entry name" value="F-box-like_dom_sf"/>
</dbReference>
<keyword evidence="1" id="KW-0833">Ubl conjugation pathway</keyword>
<dbReference type="InterPro" id="IPR032675">
    <property type="entry name" value="LRR_dom_sf"/>
</dbReference>
<feature type="domain" description="F-box" evidence="2">
    <location>
        <begin position="4"/>
        <end position="35"/>
    </location>
</feature>
<evidence type="ECO:0000256" key="1">
    <source>
        <dbReference type="ARBA" id="ARBA00022786"/>
    </source>
</evidence>
<dbReference type="InterPro" id="IPR006553">
    <property type="entry name" value="Leu-rich_rpt_Cys-con_subtyp"/>
</dbReference>
<dbReference type="PANTHER" id="PTHR13318">
    <property type="entry name" value="PARTNER OF PAIRED, ISOFORM B-RELATED"/>
    <property type="match status" value="1"/>
</dbReference>
<dbReference type="Pfam" id="PF00646">
    <property type="entry name" value="F-box"/>
    <property type="match status" value="1"/>
</dbReference>
<evidence type="ECO:0000259" key="2">
    <source>
        <dbReference type="Pfam" id="PF00646"/>
    </source>
</evidence>
<dbReference type="AlphaFoldDB" id="A0A1I7XLQ0"/>
<dbReference type="SUPFAM" id="SSF52047">
    <property type="entry name" value="RNI-like"/>
    <property type="match status" value="1"/>
</dbReference>
<proteinExistence type="predicted"/>
<dbReference type="WBParaSite" id="Hba_18461">
    <property type="protein sequence ID" value="Hba_18461"/>
    <property type="gene ID" value="Hba_18461"/>
</dbReference>
<dbReference type="SUPFAM" id="SSF81383">
    <property type="entry name" value="F-box domain"/>
    <property type="match status" value="1"/>
</dbReference>
<reference evidence="4" key="1">
    <citation type="submission" date="2016-11" db="UniProtKB">
        <authorList>
            <consortium name="WormBaseParasite"/>
        </authorList>
    </citation>
    <scope>IDENTIFICATION</scope>
</reference>
<protein>
    <submittedName>
        <fullName evidence="4">F-box domain-containing protein</fullName>
    </submittedName>
</protein>
<keyword evidence="3" id="KW-1185">Reference proteome</keyword>
<dbReference type="GO" id="GO:0019005">
    <property type="term" value="C:SCF ubiquitin ligase complex"/>
    <property type="evidence" value="ECO:0007669"/>
    <property type="project" value="TreeGrafter"/>
</dbReference>
<dbReference type="SMART" id="SM00367">
    <property type="entry name" value="LRR_CC"/>
    <property type="match status" value="3"/>
</dbReference>
<dbReference type="Proteomes" id="UP000095283">
    <property type="component" value="Unplaced"/>
</dbReference>